<dbReference type="OrthoDB" id="342730at2759"/>
<dbReference type="SUPFAM" id="SSF101898">
    <property type="entry name" value="NHL repeat"/>
    <property type="match status" value="1"/>
</dbReference>
<dbReference type="AlphaFoldDB" id="A0A815PYH7"/>
<comment type="caution">
    <text evidence="5">The sequence shown here is derived from an EMBL/GenBank/DDBJ whole genome shotgun (WGS) entry which is preliminary data.</text>
</comment>
<dbReference type="Proteomes" id="UP000663829">
    <property type="component" value="Unassembled WGS sequence"/>
</dbReference>
<dbReference type="EMBL" id="CAJNOQ010019670">
    <property type="protein sequence ID" value="CAF1454742.1"/>
    <property type="molecule type" value="Genomic_DNA"/>
</dbReference>
<dbReference type="Proteomes" id="UP000681722">
    <property type="component" value="Unassembled WGS sequence"/>
</dbReference>
<evidence type="ECO:0000256" key="3">
    <source>
        <dbReference type="ARBA" id="ARBA00023180"/>
    </source>
</evidence>
<sequence>MKTSLIECPFVPKCLPIEFGNMTKEQCQSHSCSATVYICDQMPQIPANRACMKPQWSARAITVGTGLNRPVGLFIDKHDTFYIADLNNHTVQHFISGSTKGIIVAGGMGVGDGPTQLRFPHTIIIDKDDNLFVGDSGNHRVQKFTSGTVIGTTIAGARGPGSELFQFNENFGIAIDHEEQLYVADQRNNRIMKFSRGSKFGTVVTEPNELNNPFEIYIDQCNTLYIADTGNHRVRRYPQMNQVADTTIIGVSGKPGNGSQHLNKPWSLTVDTYGNVFVSDEYNHRIQRWSVRDGTIQTVADVTGSIGNDSQRLHEPNGVGLDSKGNLYVVDQSNYRLQINYVSTHGDGRTYI</sequence>
<dbReference type="PROSITE" id="PS51125">
    <property type="entry name" value="NHL"/>
    <property type="match status" value="2"/>
</dbReference>
<dbReference type="InterPro" id="IPR011042">
    <property type="entry name" value="6-blade_b-propeller_TolB-like"/>
</dbReference>
<evidence type="ECO:0000256" key="2">
    <source>
        <dbReference type="ARBA" id="ARBA00022737"/>
    </source>
</evidence>
<dbReference type="CDD" id="cd05819">
    <property type="entry name" value="NHL"/>
    <property type="match status" value="1"/>
</dbReference>
<evidence type="ECO:0000256" key="4">
    <source>
        <dbReference type="PROSITE-ProRule" id="PRU00504"/>
    </source>
</evidence>
<feature type="repeat" description="NHL" evidence="4">
    <location>
        <begin position="111"/>
        <end position="147"/>
    </location>
</feature>
<protein>
    <submittedName>
        <fullName evidence="5">Uncharacterized protein</fullName>
    </submittedName>
</protein>
<organism evidence="5 7">
    <name type="scientific">Didymodactylos carnosus</name>
    <dbReference type="NCBI Taxonomy" id="1234261"/>
    <lineage>
        <taxon>Eukaryota</taxon>
        <taxon>Metazoa</taxon>
        <taxon>Spiralia</taxon>
        <taxon>Gnathifera</taxon>
        <taxon>Rotifera</taxon>
        <taxon>Eurotatoria</taxon>
        <taxon>Bdelloidea</taxon>
        <taxon>Philodinida</taxon>
        <taxon>Philodinidae</taxon>
        <taxon>Didymodactylos</taxon>
    </lineage>
</organism>
<dbReference type="Pfam" id="PF01436">
    <property type="entry name" value="NHL"/>
    <property type="match status" value="3"/>
</dbReference>
<evidence type="ECO:0000313" key="5">
    <source>
        <dbReference type="EMBL" id="CAF1454742.1"/>
    </source>
</evidence>
<reference evidence="5" key="1">
    <citation type="submission" date="2021-02" db="EMBL/GenBank/DDBJ databases">
        <authorList>
            <person name="Nowell W R."/>
        </authorList>
    </citation>
    <scope>NUCLEOTIDE SEQUENCE</scope>
</reference>
<evidence type="ECO:0000313" key="6">
    <source>
        <dbReference type="EMBL" id="CAF4326987.1"/>
    </source>
</evidence>
<dbReference type="EMBL" id="CAJOBC010085124">
    <property type="protein sequence ID" value="CAF4326987.1"/>
    <property type="molecule type" value="Genomic_DNA"/>
</dbReference>
<keyword evidence="3" id="KW-0325">Glycoprotein</keyword>
<keyword evidence="7" id="KW-1185">Reference proteome</keyword>
<keyword evidence="1" id="KW-0732">Signal</keyword>
<accession>A0A815PYH7</accession>
<gene>
    <name evidence="5" type="ORF">GPM918_LOCUS34860</name>
    <name evidence="6" type="ORF">SRO942_LOCUS35574</name>
</gene>
<dbReference type="InterPro" id="IPR001258">
    <property type="entry name" value="NHL_repeat"/>
</dbReference>
<proteinExistence type="predicted"/>
<dbReference type="PANTHER" id="PTHR10680">
    <property type="entry name" value="PEPTIDYL-GLYCINE ALPHA-AMIDATING MONOOXYGENASE"/>
    <property type="match status" value="1"/>
</dbReference>
<dbReference type="Gene3D" id="2.120.10.30">
    <property type="entry name" value="TolB, C-terminal domain"/>
    <property type="match status" value="1"/>
</dbReference>
<feature type="repeat" description="NHL" evidence="4">
    <location>
        <begin position="249"/>
        <end position="292"/>
    </location>
</feature>
<name>A0A815PYH7_9BILA</name>
<evidence type="ECO:0000256" key="1">
    <source>
        <dbReference type="ARBA" id="ARBA00022729"/>
    </source>
</evidence>
<evidence type="ECO:0000313" key="7">
    <source>
        <dbReference type="Proteomes" id="UP000663829"/>
    </source>
</evidence>
<keyword evidence="2" id="KW-0677">Repeat</keyword>
<dbReference type="Gene3D" id="2.40.10.500">
    <property type="match status" value="1"/>
</dbReference>